<gene>
    <name evidence="1" type="ORF">AYBTSS11_LOCUS27347</name>
</gene>
<dbReference type="AlphaFoldDB" id="A0AA86T683"/>
<keyword evidence="2" id="KW-1185">Reference proteome</keyword>
<proteinExistence type="predicted"/>
<sequence length="87" mass="9877">MTGHSHILWGVLSPKRFPMFETATTITPREMFDVFRTLHAVFPDNTELLIKFEPHNHALMSIFSSQLHQLESSSLLTRSHGEGAVSE</sequence>
<accession>A0AA86T683</accession>
<evidence type="ECO:0000313" key="1">
    <source>
        <dbReference type="EMBL" id="CAJ1975243.1"/>
    </source>
</evidence>
<dbReference type="EMBL" id="OY731406">
    <property type="protein sequence ID" value="CAJ1975243.1"/>
    <property type="molecule type" value="Genomic_DNA"/>
</dbReference>
<organism evidence="1 2">
    <name type="scientific">Sphenostylis stenocarpa</name>
    <dbReference type="NCBI Taxonomy" id="92480"/>
    <lineage>
        <taxon>Eukaryota</taxon>
        <taxon>Viridiplantae</taxon>
        <taxon>Streptophyta</taxon>
        <taxon>Embryophyta</taxon>
        <taxon>Tracheophyta</taxon>
        <taxon>Spermatophyta</taxon>
        <taxon>Magnoliopsida</taxon>
        <taxon>eudicotyledons</taxon>
        <taxon>Gunneridae</taxon>
        <taxon>Pentapetalae</taxon>
        <taxon>rosids</taxon>
        <taxon>fabids</taxon>
        <taxon>Fabales</taxon>
        <taxon>Fabaceae</taxon>
        <taxon>Papilionoideae</taxon>
        <taxon>50 kb inversion clade</taxon>
        <taxon>NPAAA clade</taxon>
        <taxon>indigoferoid/millettioid clade</taxon>
        <taxon>Phaseoleae</taxon>
        <taxon>Sphenostylis</taxon>
    </lineage>
</organism>
<protein>
    <submittedName>
        <fullName evidence="1">Uncharacterized protein</fullName>
    </submittedName>
</protein>
<dbReference type="Gramene" id="rna-AYBTSS11_LOCUS27347">
    <property type="protein sequence ID" value="CAJ1975243.1"/>
    <property type="gene ID" value="gene-AYBTSS11_LOCUS27347"/>
</dbReference>
<evidence type="ECO:0000313" key="2">
    <source>
        <dbReference type="Proteomes" id="UP001189624"/>
    </source>
</evidence>
<reference evidence="1" key="1">
    <citation type="submission" date="2023-10" db="EMBL/GenBank/DDBJ databases">
        <authorList>
            <person name="Domelevo Entfellner J.-B."/>
        </authorList>
    </citation>
    <scope>NUCLEOTIDE SEQUENCE</scope>
</reference>
<dbReference type="Proteomes" id="UP001189624">
    <property type="component" value="Chromosome 9"/>
</dbReference>
<name>A0AA86T683_9FABA</name>